<dbReference type="InParanoid" id="A0A423VQQ3"/>
<feature type="compositionally biased region" description="Polar residues" evidence="2">
    <location>
        <begin position="355"/>
        <end position="373"/>
    </location>
</feature>
<feature type="region of interest" description="Disordered" evidence="2">
    <location>
        <begin position="435"/>
        <end position="482"/>
    </location>
</feature>
<feature type="compositionally biased region" description="Basic residues" evidence="2">
    <location>
        <begin position="397"/>
        <end position="406"/>
    </location>
</feature>
<evidence type="ECO:0000256" key="2">
    <source>
        <dbReference type="SAM" id="MobiDB-lite"/>
    </source>
</evidence>
<dbReference type="InterPro" id="IPR001005">
    <property type="entry name" value="SANT/Myb"/>
</dbReference>
<feature type="compositionally biased region" description="Basic and acidic residues" evidence="2">
    <location>
        <begin position="435"/>
        <end position="468"/>
    </location>
</feature>
<dbReference type="AlphaFoldDB" id="A0A423VQQ3"/>
<keyword evidence="1" id="KW-0539">Nucleus</keyword>
<dbReference type="SUPFAM" id="SSF46689">
    <property type="entry name" value="Homeodomain-like"/>
    <property type="match status" value="2"/>
</dbReference>
<dbReference type="CDD" id="cd11660">
    <property type="entry name" value="SANT_TRF"/>
    <property type="match status" value="2"/>
</dbReference>
<proteinExistence type="predicted"/>
<dbReference type="PROSITE" id="PS51294">
    <property type="entry name" value="HTH_MYB"/>
    <property type="match status" value="1"/>
</dbReference>
<dbReference type="SMART" id="SM00717">
    <property type="entry name" value="SANT"/>
    <property type="match status" value="2"/>
</dbReference>
<feature type="domain" description="HTH myb-type" evidence="4">
    <location>
        <begin position="243"/>
        <end position="302"/>
    </location>
</feature>
<protein>
    <recommendedName>
        <fullName evidence="7">Myb-like domain-containing protein</fullName>
    </recommendedName>
</protein>
<keyword evidence="6" id="KW-1185">Reference proteome</keyword>
<organism evidence="5 6">
    <name type="scientific">Cytospora leucostoma</name>
    <dbReference type="NCBI Taxonomy" id="1230097"/>
    <lineage>
        <taxon>Eukaryota</taxon>
        <taxon>Fungi</taxon>
        <taxon>Dikarya</taxon>
        <taxon>Ascomycota</taxon>
        <taxon>Pezizomycotina</taxon>
        <taxon>Sordariomycetes</taxon>
        <taxon>Sordariomycetidae</taxon>
        <taxon>Diaporthales</taxon>
        <taxon>Cytosporaceae</taxon>
        <taxon>Cytospora</taxon>
    </lineage>
</organism>
<dbReference type="OrthoDB" id="608866at2759"/>
<feature type="region of interest" description="Disordered" evidence="2">
    <location>
        <begin position="304"/>
        <end position="330"/>
    </location>
</feature>
<dbReference type="InterPro" id="IPR017930">
    <property type="entry name" value="Myb_dom"/>
</dbReference>
<dbReference type="Proteomes" id="UP000285146">
    <property type="component" value="Unassembled WGS sequence"/>
</dbReference>
<evidence type="ECO:0000313" key="5">
    <source>
        <dbReference type="EMBL" id="ROV93254.1"/>
    </source>
</evidence>
<dbReference type="Gene3D" id="1.10.10.60">
    <property type="entry name" value="Homeodomain-like"/>
    <property type="match status" value="2"/>
</dbReference>
<dbReference type="PANTHER" id="PTHR46734:SF1">
    <property type="entry name" value="TELOMERIC REPEAT-BINDING FACTOR 1"/>
    <property type="match status" value="1"/>
</dbReference>
<feature type="compositionally biased region" description="Basic residues" evidence="2">
    <location>
        <begin position="375"/>
        <end position="384"/>
    </location>
</feature>
<feature type="compositionally biased region" description="Basic residues" evidence="2">
    <location>
        <begin position="238"/>
        <end position="249"/>
    </location>
</feature>
<comment type="caution">
    <text evidence="5">The sequence shown here is derived from an EMBL/GenBank/DDBJ whole genome shotgun (WGS) entry which is preliminary data.</text>
</comment>
<dbReference type="EMBL" id="LKEB01000081">
    <property type="protein sequence ID" value="ROV93254.1"/>
    <property type="molecule type" value="Genomic_DNA"/>
</dbReference>
<dbReference type="InterPro" id="IPR052450">
    <property type="entry name" value="TRBD-Containing_Protein"/>
</dbReference>
<dbReference type="PROSITE" id="PS50090">
    <property type="entry name" value="MYB_LIKE"/>
    <property type="match status" value="1"/>
</dbReference>
<name>A0A423VQQ3_9PEZI</name>
<evidence type="ECO:0000313" key="6">
    <source>
        <dbReference type="Proteomes" id="UP000285146"/>
    </source>
</evidence>
<sequence>MATIEPRLMHLLNESNSPETSAYPPPDLPPIQSFSSFAKSTNFSLPPLEPDASHHGRSEPSSSRAPQHIPPLASITEEYNGRYHQEGGGGLRHTGGGISLRMLYDNPEVNESQLSLNHILDDVPDSQSLTEDASTKKRQRALTAKDDIMHLPQPLKKQKSAQNIVPPIINGLYEPPPNAAVFPPIALEDNDPATNINTFREFNNALMNNMEPEASDKIAPPPPSTQEAPITEPDKALPKVKRKAAKPRRKWSEEETKDLLLGVDKYGVGKWTSILEDPAYNFNGRTAGDLKDRFRTCCPDELRVSHSKSKDSLQQEYSPSAPPSDIRSKGKTVLLLEDILADPEEPERTPGQEDASCTASSPGQACQQDSDSTAKPKKSRAHRKKLEDLQKMGIHGPFKKSHRRERRPFTQQDDDQILEGLRLYGPAWTKIQRDPRFDLSSRQPTDLRDRVRNKYPDTYKQIEERQLQAKDPGQSRTSSNLMEPSVNTMMNENSLMTLEPHLNRSGSREDMMVHKWSGAQTLPHASTALNSSFTELPGLDAFTREQTLDGEVGDVGEQSNSTAFIGNLEAMDISRLLLD</sequence>
<feature type="compositionally biased region" description="Polar residues" evidence="2">
    <location>
        <begin position="32"/>
        <end position="44"/>
    </location>
</feature>
<accession>A0A423VQQ3</accession>
<evidence type="ECO:0000256" key="1">
    <source>
        <dbReference type="ARBA" id="ARBA00023242"/>
    </source>
</evidence>
<feature type="domain" description="Myb-like" evidence="3">
    <location>
        <begin position="243"/>
        <end position="296"/>
    </location>
</feature>
<reference evidence="5 6" key="1">
    <citation type="submission" date="2015-09" db="EMBL/GenBank/DDBJ databases">
        <title>Host preference determinants of Valsa canker pathogens revealed by comparative genomics.</title>
        <authorList>
            <person name="Yin Z."/>
            <person name="Huang L."/>
        </authorList>
    </citation>
    <scope>NUCLEOTIDE SEQUENCE [LARGE SCALE GENOMIC DNA]</scope>
    <source>
        <strain evidence="5 6">SXYLt</strain>
    </source>
</reference>
<feature type="region of interest" description="Disordered" evidence="2">
    <location>
        <begin position="1"/>
        <end position="76"/>
    </location>
</feature>
<feature type="compositionally biased region" description="Basic and acidic residues" evidence="2">
    <location>
        <begin position="304"/>
        <end position="313"/>
    </location>
</feature>
<dbReference type="STRING" id="1230097.A0A423VQQ3"/>
<feature type="region of interest" description="Disordered" evidence="2">
    <location>
        <begin position="343"/>
        <end position="417"/>
    </location>
</feature>
<gene>
    <name evidence="5" type="ORF">VPNG_09553</name>
</gene>
<feature type="region of interest" description="Disordered" evidence="2">
    <location>
        <begin position="212"/>
        <end position="253"/>
    </location>
</feature>
<dbReference type="PANTHER" id="PTHR46734">
    <property type="entry name" value="TELOMERIC REPEAT-BINDING FACTOR 1 TERF1"/>
    <property type="match status" value="1"/>
</dbReference>
<dbReference type="InterPro" id="IPR009057">
    <property type="entry name" value="Homeodomain-like_sf"/>
</dbReference>
<dbReference type="Pfam" id="PF00249">
    <property type="entry name" value="Myb_DNA-binding"/>
    <property type="match status" value="1"/>
</dbReference>
<evidence type="ECO:0000259" key="4">
    <source>
        <dbReference type="PROSITE" id="PS51294"/>
    </source>
</evidence>
<evidence type="ECO:0008006" key="7">
    <source>
        <dbReference type="Google" id="ProtNLM"/>
    </source>
</evidence>
<evidence type="ECO:0000259" key="3">
    <source>
        <dbReference type="PROSITE" id="PS50090"/>
    </source>
</evidence>